<keyword evidence="2" id="KW-1185">Reference proteome</keyword>
<dbReference type="Proteomes" id="UP001055811">
    <property type="component" value="Linkage Group LG04"/>
</dbReference>
<comment type="caution">
    <text evidence="1">The sequence shown here is derived from an EMBL/GenBank/DDBJ whole genome shotgun (WGS) entry which is preliminary data.</text>
</comment>
<reference evidence="2" key="1">
    <citation type="journal article" date="2022" name="Mol. Ecol. Resour.">
        <title>The genomes of chicory, endive, great burdock and yacon provide insights into Asteraceae palaeo-polyploidization history and plant inulin production.</title>
        <authorList>
            <person name="Fan W."/>
            <person name="Wang S."/>
            <person name="Wang H."/>
            <person name="Wang A."/>
            <person name="Jiang F."/>
            <person name="Liu H."/>
            <person name="Zhao H."/>
            <person name="Xu D."/>
            <person name="Zhang Y."/>
        </authorList>
    </citation>
    <scope>NUCLEOTIDE SEQUENCE [LARGE SCALE GENOMIC DNA]</scope>
    <source>
        <strain evidence="2">cv. Punajuju</strain>
    </source>
</reference>
<evidence type="ECO:0000313" key="2">
    <source>
        <dbReference type="Proteomes" id="UP001055811"/>
    </source>
</evidence>
<reference evidence="1 2" key="2">
    <citation type="journal article" date="2022" name="Mol. Ecol. Resour.">
        <title>The genomes of chicory, endive, great burdock and yacon provide insights into Asteraceae paleo-polyploidization history and plant inulin production.</title>
        <authorList>
            <person name="Fan W."/>
            <person name="Wang S."/>
            <person name="Wang H."/>
            <person name="Wang A."/>
            <person name="Jiang F."/>
            <person name="Liu H."/>
            <person name="Zhao H."/>
            <person name="Xu D."/>
            <person name="Zhang Y."/>
        </authorList>
    </citation>
    <scope>NUCLEOTIDE SEQUENCE [LARGE SCALE GENOMIC DNA]</scope>
    <source>
        <strain evidence="2">cv. Punajuju</strain>
        <tissue evidence="1">Leaves</tissue>
    </source>
</reference>
<proteinExistence type="predicted"/>
<evidence type="ECO:0000313" key="1">
    <source>
        <dbReference type="EMBL" id="KAI3752766.1"/>
    </source>
</evidence>
<protein>
    <submittedName>
        <fullName evidence="1">Uncharacterized protein</fullName>
    </submittedName>
</protein>
<accession>A0ACB9E221</accession>
<dbReference type="EMBL" id="CM042012">
    <property type="protein sequence ID" value="KAI3752766.1"/>
    <property type="molecule type" value="Genomic_DNA"/>
</dbReference>
<name>A0ACB9E221_CICIN</name>
<gene>
    <name evidence="1" type="ORF">L2E82_24803</name>
</gene>
<sequence>MHMHPYFPQTNTKVIKIPSAPHFLYLDRTMAEGRGSAMVAAVVLSLMLVALHCQVAQAATYVVGGRSGWTFNLSNWPRGKNFKAGDVLVFNYKRGAHNVVVVNKAGYNGCSSSPRNAKVYTSGKDQIRLVKGLNSFICTLPGHCGAGMKIQMIAS</sequence>
<organism evidence="1 2">
    <name type="scientific">Cichorium intybus</name>
    <name type="common">Chicory</name>
    <dbReference type="NCBI Taxonomy" id="13427"/>
    <lineage>
        <taxon>Eukaryota</taxon>
        <taxon>Viridiplantae</taxon>
        <taxon>Streptophyta</taxon>
        <taxon>Embryophyta</taxon>
        <taxon>Tracheophyta</taxon>
        <taxon>Spermatophyta</taxon>
        <taxon>Magnoliopsida</taxon>
        <taxon>eudicotyledons</taxon>
        <taxon>Gunneridae</taxon>
        <taxon>Pentapetalae</taxon>
        <taxon>asterids</taxon>
        <taxon>campanulids</taxon>
        <taxon>Asterales</taxon>
        <taxon>Asteraceae</taxon>
        <taxon>Cichorioideae</taxon>
        <taxon>Cichorieae</taxon>
        <taxon>Cichoriinae</taxon>
        <taxon>Cichorium</taxon>
    </lineage>
</organism>